<evidence type="ECO:0000259" key="1">
    <source>
        <dbReference type="Pfam" id="PF00462"/>
    </source>
</evidence>
<name>A0A841PYH5_9BACL</name>
<organism evidence="2 3">
    <name type="scientific">Geomicrobium halophilum</name>
    <dbReference type="NCBI Taxonomy" id="549000"/>
    <lineage>
        <taxon>Bacteria</taxon>
        <taxon>Bacillati</taxon>
        <taxon>Bacillota</taxon>
        <taxon>Bacilli</taxon>
        <taxon>Bacillales</taxon>
        <taxon>Geomicrobium</taxon>
    </lineage>
</organism>
<evidence type="ECO:0000313" key="3">
    <source>
        <dbReference type="Proteomes" id="UP000568839"/>
    </source>
</evidence>
<dbReference type="Pfam" id="PF00462">
    <property type="entry name" value="Glutaredoxin"/>
    <property type="match status" value="1"/>
</dbReference>
<dbReference type="InterPro" id="IPR036249">
    <property type="entry name" value="Thioredoxin-like_sf"/>
</dbReference>
<dbReference type="Gene3D" id="3.40.30.10">
    <property type="entry name" value="Glutaredoxin"/>
    <property type="match status" value="1"/>
</dbReference>
<dbReference type="InterPro" id="IPR002109">
    <property type="entry name" value="Glutaredoxin"/>
</dbReference>
<gene>
    <name evidence="2" type="ORF">HNR44_001691</name>
</gene>
<feature type="domain" description="Glutaredoxin" evidence="1">
    <location>
        <begin position="3"/>
        <end position="56"/>
    </location>
</feature>
<dbReference type="SUPFAM" id="SSF52833">
    <property type="entry name" value="Thioredoxin-like"/>
    <property type="match status" value="1"/>
</dbReference>
<dbReference type="EMBL" id="JACHHJ010000002">
    <property type="protein sequence ID" value="MBB6449713.1"/>
    <property type="molecule type" value="Genomic_DNA"/>
</dbReference>
<comment type="caution">
    <text evidence="2">The sequence shown here is derived from an EMBL/GenBank/DDBJ whole genome shotgun (WGS) entry which is preliminary data.</text>
</comment>
<dbReference type="AlphaFoldDB" id="A0A841PYH5"/>
<evidence type="ECO:0000313" key="2">
    <source>
        <dbReference type="EMBL" id="MBB6449713.1"/>
    </source>
</evidence>
<dbReference type="RefSeq" id="WP_184403682.1">
    <property type="nucleotide sequence ID" value="NZ_JACHHJ010000002.1"/>
</dbReference>
<accession>A0A841PYH5</accession>
<dbReference type="Proteomes" id="UP000568839">
    <property type="component" value="Unassembled WGS sequence"/>
</dbReference>
<proteinExistence type="predicted"/>
<dbReference type="CDD" id="cd02976">
    <property type="entry name" value="NrdH"/>
    <property type="match status" value="1"/>
</dbReference>
<sequence>MTVIVYTQTGCDPCKLFKIWLKHNNIPYQEKNIAEHQTYLQEFRDAKASGVPYTIIQQEDGTSTYVGATLKLKKALKQMSQSPS</sequence>
<protein>
    <submittedName>
        <fullName evidence="2">Glutaredoxin</fullName>
    </submittedName>
</protein>
<keyword evidence="3" id="KW-1185">Reference proteome</keyword>
<dbReference type="PROSITE" id="PS51354">
    <property type="entry name" value="GLUTAREDOXIN_2"/>
    <property type="match status" value="1"/>
</dbReference>
<reference evidence="2 3" key="1">
    <citation type="submission" date="2020-08" db="EMBL/GenBank/DDBJ databases">
        <title>Genomic Encyclopedia of Type Strains, Phase IV (KMG-IV): sequencing the most valuable type-strain genomes for metagenomic binning, comparative biology and taxonomic classification.</title>
        <authorList>
            <person name="Goeker M."/>
        </authorList>
    </citation>
    <scope>NUCLEOTIDE SEQUENCE [LARGE SCALE GENOMIC DNA]</scope>
    <source>
        <strain evidence="2 3">DSM 21769</strain>
    </source>
</reference>